<dbReference type="Gene3D" id="3.40.390.10">
    <property type="entry name" value="Collagenase (Catalytic Domain)"/>
    <property type="match status" value="2"/>
</dbReference>
<dbReference type="CDD" id="cd08662">
    <property type="entry name" value="M13"/>
    <property type="match status" value="1"/>
</dbReference>
<keyword evidence="7" id="KW-0482">Metalloprotease</keyword>
<evidence type="ECO:0000259" key="9">
    <source>
        <dbReference type="Pfam" id="PF05649"/>
    </source>
</evidence>
<dbReference type="GO" id="GO:0005886">
    <property type="term" value="C:plasma membrane"/>
    <property type="evidence" value="ECO:0007669"/>
    <property type="project" value="TreeGrafter"/>
</dbReference>
<dbReference type="AlphaFoldDB" id="A0A0M3HMK5"/>
<evidence type="ECO:0000313" key="10">
    <source>
        <dbReference type="Proteomes" id="UP000036681"/>
    </source>
</evidence>
<dbReference type="Gene3D" id="1.10.1380.10">
    <property type="entry name" value="Neutral endopeptidase , domain2"/>
    <property type="match status" value="1"/>
</dbReference>
<evidence type="ECO:0000256" key="1">
    <source>
        <dbReference type="ARBA" id="ARBA00001947"/>
    </source>
</evidence>
<evidence type="ECO:0000256" key="3">
    <source>
        <dbReference type="ARBA" id="ARBA00022670"/>
    </source>
</evidence>
<evidence type="ECO:0000256" key="6">
    <source>
        <dbReference type="ARBA" id="ARBA00022833"/>
    </source>
</evidence>
<evidence type="ECO:0000256" key="5">
    <source>
        <dbReference type="ARBA" id="ARBA00022801"/>
    </source>
</evidence>
<dbReference type="InterPro" id="IPR018497">
    <property type="entry name" value="Peptidase_M13_C"/>
</dbReference>
<feature type="domain" description="Peptidase M13 C-terminal" evidence="8">
    <location>
        <begin position="794"/>
        <end position="1003"/>
    </location>
</feature>
<organism evidence="10 11">
    <name type="scientific">Ascaris lumbricoides</name>
    <name type="common">Giant roundworm</name>
    <dbReference type="NCBI Taxonomy" id="6252"/>
    <lineage>
        <taxon>Eukaryota</taxon>
        <taxon>Metazoa</taxon>
        <taxon>Ecdysozoa</taxon>
        <taxon>Nematoda</taxon>
        <taxon>Chromadorea</taxon>
        <taxon>Rhabditida</taxon>
        <taxon>Spirurina</taxon>
        <taxon>Ascaridomorpha</taxon>
        <taxon>Ascaridoidea</taxon>
        <taxon>Ascarididae</taxon>
        <taxon>Ascaris</taxon>
    </lineage>
</organism>
<dbReference type="InterPro" id="IPR000718">
    <property type="entry name" value="Peptidase_M13"/>
</dbReference>
<feature type="domain" description="Peptidase M13 N-terminal" evidence="9">
    <location>
        <begin position="368"/>
        <end position="744"/>
    </location>
</feature>
<dbReference type="InterPro" id="IPR008753">
    <property type="entry name" value="Peptidase_M13_N"/>
</dbReference>
<keyword evidence="5" id="KW-0378">Hydrolase</keyword>
<dbReference type="InterPro" id="IPR042089">
    <property type="entry name" value="Peptidase_M13_dom_2"/>
</dbReference>
<dbReference type="SUPFAM" id="SSF55486">
    <property type="entry name" value="Metalloproteases ('zincins'), catalytic domain"/>
    <property type="match status" value="1"/>
</dbReference>
<dbReference type="PANTHER" id="PTHR11733">
    <property type="entry name" value="ZINC METALLOPROTEASE FAMILY M13 NEPRILYSIN-RELATED"/>
    <property type="match status" value="1"/>
</dbReference>
<dbReference type="GO" id="GO:0046872">
    <property type="term" value="F:metal ion binding"/>
    <property type="evidence" value="ECO:0007669"/>
    <property type="project" value="UniProtKB-KW"/>
</dbReference>
<dbReference type="Proteomes" id="UP000036681">
    <property type="component" value="Unplaced"/>
</dbReference>
<evidence type="ECO:0000259" key="8">
    <source>
        <dbReference type="Pfam" id="PF01431"/>
    </source>
</evidence>
<keyword evidence="10" id="KW-1185">Reference proteome</keyword>
<comment type="cofactor">
    <cofactor evidence="1">
        <name>Zn(2+)</name>
        <dbReference type="ChEBI" id="CHEBI:29105"/>
    </cofactor>
</comment>
<dbReference type="PRINTS" id="PR00786">
    <property type="entry name" value="NEPRILYSIN"/>
</dbReference>
<dbReference type="Pfam" id="PF05649">
    <property type="entry name" value="Peptidase_M13_N"/>
    <property type="match status" value="1"/>
</dbReference>
<dbReference type="InterPro" id="IPR024079">
    <property type="entry name" value="MetalloPept_cat_dom_sf"/>
</dbReference>
<dbReference type="GO" id="GO:0004222">
    <property type="term" value="F:metalloendopeptidase activity"/>
    <property type="evidence" value="ECO:0007669"/>
    <property type="project" value="InterPro"/>
</dbReference>
<dbReference type="Pfam" id="PF01431">
    <property type="entry name" value="Peptidase_M13"/>
    <property type="match status" value="1"/>
</dbReference>
<accession>A0A0M3HMK5</accession>
<keyword evidence="3" id="KW-0645">Protease</keyword>
<proteinExistence type="inferred from homology"/>
<sequence length="1004" mass="115544">MLTYVRRNEKFRFGVRRKEPFLGKSDWKVFTDSRSSFLYDGNPIPLPILDNLTERHQQWRLHEVAKGASTHLNRASSRRFLVAGSDPSRMGAQYMSKCAYIDCTFDEGDLCEYISAHAEDDVDLILGLPAGTKIMQWIVSGGRVANSLTGIATDYGGSNAVRTINTLSWYNVAALFLEIVLSGGSFIYAGETDDANVMFVLSTPRSVTVDERSVLDFFMYMAGTHGRMRVCIDHIRKCPFEKSGTHVRADSRKWINYQVGIQKGPHMMVQHLPDLVTFFVSFLPLCNLAPTTELSLPVEKVRMSARNVLLTANEMRISDKTILAKNLTLRADEISLTTLLSGKQEGFMNYELFDYPALVSSINRSLNPCDDFYEYVCSGWIANNEIASYEFETTQFIDSIQSLNKQMNSIFMDHKRYPKSRVNELMFALYEKCMDTDERSRLKSKPLFDAMRKVRRAKLNYITDWLILVKPLSLFYSFVVEEDAKNVSRNLLNVVQTETFVNYEYYIDDQYSTEINSLKDFLSSILKILIEDDVNGEFFTGDTEEIQRRIDSFVTVETNIAEIMNKTNRHYDDQSALYNLHSVSDLEKIAPSVNWKRYIAGVMPTDVLSEININSMKINVPDAAMITEIDRMIKRLSNESLSDYIDWSMILTYIDMLDGRFKEARREYNRVMLGSTQSQPQWLSCQTDAVGAFPDLANILYISRYFDGGIKSELKQMVENIRESFANIVEANDWMDSETKSKALINKQFLLQKQFNSSTDRKCIEFQVREILDFIGYDEKLFNQTAIENRYGEVPLLAGILQGSFFNITHPFSMNYGGIGAVIGHEITHGFDDKGRQYDEMGNLLNWWDNETRSNFIQLKKCFIEQYESIEVPHTDGMHIARTQQTLYFQINGEMTQSENIADNGGLRAAYKAMKKVLNENSGKEKRIRGLEQFNQEQLFFLNYAYTWCSKVRPKAVVDLLLNDVHSPERYRVNVVLANQQEFFDAFNCPLDSAMKMDRSCRVW</sequence>
<dbReference type="WBParaSite" id="ALUE_0000276601-mRNA-1">
    <property type="protein sequence ID" value="ALUE_0000276601-mRNA-1"/>
    <property type="gene ID" value="ALUE_0000276601"/>
</dbReference>
<keyword evidence="4" id="KW-0479">Metal-binding</keyword>
<evidence type="ECO:0000313" key="11">
    <source>
        <dbReference type="WBParaSite" id="ALUE_0000276601-mRNA-1"/>
    </source>
</evidence>
<keyword evidence="6" id="KW-0862">Zinc</keyword>
<reference evidence="11" key="1">
    <citation type="submission" date="2016-05" db="UniProtKB">
        <authorList>
            <consortium name="WormBaseParasite"/>
        </authorList>
    </citation>
    <scope>IDENTIFICATION</scope>
</reference>
<name>A0A0M3HMK5_ASCLU</name>
<dbReference type="PANTHER" id="PTHR11733:SF167">
    <property type="entry name" value="FI17812P1-RELATED"/>
    <property type="match status" value="1"/>
</dbReference>
<comment type="similarity">
    <text evidence="2">Belongs to the peptidase M13 family.</text>
</comment>
<evidence type="ECO:0000256" key="2">
    <source>
        <dbReference type="ARBA" id="ARBA00007357"/>
    </source>
</evidence>
<evidence type="ECO:0000256" key="7">
    <source>
        <dbReference type="ARBA" id="ARBA00023049"/>
    </source>
</evidence>
<protein>
    <submittedName>
        <fullName evidence="11">Neprilysin</fullName>
    </submittedName>
</protein>
<dbReference type="PROSITE" id="PS51885">
    <property type="entry name" value="NEPRILYSIN"/>
    <property type="match status" value="1"/>
</dbReference>
<evidence type="ECO:0000256" key="4">
    <source>
        <dbReference type="ARBA" id="ARBA00022723"/>
    </source>
</evidence>
<dbReference type="GO" id="GO:0016485">
    <property type="term" value="P:protein processing"/>
    <property type="evidence" value="ECO:0007669"/>
    <property type="project" value="TreeGrafter"/>
</dbReference>